<dbReference type="EC" id="2.7.11.1" evidence="1"/>
<proteinExistence type="predicted"/>
<dbReference type="FunFam" id="1.10.510.10:FF:001023">
    <property type="entry name" value="Os07g0541700 protein"/>
    <property type="match status" value="1"/>
</dbReference>
<protein>
    <recommendedName>
        <fullName evidence="1">non-specific serine/threonine protein kinase</fullName>
        <ecNumber evidence="1">2.7.11.1</ecNumber>
    </recommendedName>
</protein>
<keyword evidence="4" id="KW-0732">Signal</keyword>
<dbReference type="Gramene" id="TuG1812G0700004925.01.T01">
    <property type="protein sequence ID" value="TuG1812G0700004925.01.T01.cds305261"/>
    <property type="gene ID" value="TuG1812G0700004925.01"/>
</dbReference>
<comment type="catalytic activity">
    <reaction evidence="10">
        <text>L-seryl-[protein] + ATP = O-phospho-L-seryl-[protein] + ADP + H(+)</text>
        <dbReference type="Rhea" id="RHEA:17989"/>
        <dbReference type="Rhea" id="RHEA-COMP:9863"/>
        <dbReference type="Rhea" id="RHEA-COMP:11604"/>
        <dbReference type="ChEBI" id="CHEBI:15378"/>
        <dbReference type="ChEBI" id="CHEBI:29999"/>
        <dbReference type="ChEBI" id="CHEBI:30616"/>
        <dbReference type="ChEBI" id="CHEBI:83421"/>
        <dbReference type="ChEBI" id="CHEBI:456216"/>
        <dbReference type="EC" id="2.7.11.1"/>
    </reaction>
</comment>
<dbReference type="Proteomes" id="UP000015106">
    <property type="component" value="Chromosome 7"/>
</dbReference>
<evidence type="ECO:0000256" key="3">
    <source>
        <dbReference type="ARBA" id="ARBA00022679"/>
    </source>
</evidence>
<dbReference type="EnsemblPlants" id="TuG1812G0700004925.01.T01">
    <property type="protein sequence ID" value="TuG1812G0700004925.01.T01.cds305261"/>
    <property type="gene ID" value="TuG1812G0700004925.01"/>
</dbReference>
<evidence type="ECO:0000259" key="11">
    <source>
        <dbReference type="PROSITE" id="PS50011"/>
    </source>
</evidence>
<dbReference type="PROSITE" id="PS00108">
    <property type="entry name" value="PROTEIN_KINASE_ST"/>
    <property type="match status" value="1"/>
</dbReference>
<evidence type="ECO:0000256" key="10">
    <source>
        <dbReference type="ARBA" id="ARBA00048679"/>
    </source>
</evidence>
<comment type="catalytic activity">
    <reaction evidence="9">
        <text>L-threonyl-[protein] + ATP = O-phospho-L-threonyl-[protein] + ADP + H(+)</text>
        <dbReference type="Rhea" id="RHEA:46608"/>
        <dbReference type="Rhea" id="RHEA-COMP:11060"/>
        <dbReference type="Rhea" id="RHEA-COMP:11605"/>
        <dbReference type="ChEBI" id="CHEBI:15378"/>
        <dbReference type="ChEBI" id="CHEBI:30013"/>
        <dbReference type="ChEBI" id="CHEBI:30616"/>
        <dbReference type="ChEBI" id="CHEBI:61977"/>
        <dbReference type="ChEBI" id="CHEBI:456216"/>
        <dbReference type="EC" id="2.7.11.1"/>
    </reaction>
</comment>
<evidence type="ECO:0000256" key="2">
    <source>
        <dbReference type="ARBA" id="ARBA00022527"/>
    </source>
</evidence>
<evidence type="ECO:0000256" key="7">
    <source>
        <dbReference type="ARBA" id="ARBA00022777"/>
    </source>
</evidence>
<keyword evidence="13" id="KW-1185">Reference proteome</keyword>
<dbReference type="Gene3D" id="1.10.510.10">
    <property type="entry name" value="Transferase(Phosphotransferase) domain 1"/>
    <property type="match status" value="1"/>
</dbReference>
<evidence type="ECO:0000256" key="4">
    <source>
        <dbReference type="ARBA" id="ARBA00022729"/>
    </source>
</evidence>
<accession>A0A8R7R751</accession>
<reference evidence="12" key="2">
    <citation type="submission" date="2018-03" db="EMBL/GenBank/DDBJ databases">
        <title>The Triticum urartu genome reveals the dynamic nature of wheat genome evolution.</title>
        <authorList>
            <person name="Ling H."/>
            <person name="Ma B."/>
            <person name="Shi X."/>
            <person name="Liu H."/>
            <person name="Dong L."/>
            <person name="Sun H."/>
            <person name="Cao Y."/>
            <person name="Gao Q."/>
            <person name="Zheng S."/>
            <person name="Li Y."/>
            <person name="Yu Y."/>
            <person name="Du H."/>
            <person name="Qi M."/>
            <person name="Li Y."/>
            <person name="Yu H."/>
            <person name="Cui Y."/>
            <person name="Wang N."/>
            <person name="Chen C."/>
            <person name="Wu H."/>
            <person name="Zhao Y."/>
            <person name="Zhang J."/>
            <person name="Li Y."/>
            <person name="Zhou W."/>
            <person name="Zhang B."/>
            <person name="Hu W."/>
            <person name="Eijk M."/>
            <person name="Tang J."/>
            <person name="Witsenboer H."/>
            <person name="Zhao S."/>
            <person name="Li Z."/>
            <person name="Zhang A."/>
            <person name="Wang D."/>
            <person name="Liang C."/>
        </authorList>
    </citation>
    <scope>NUCLEOTIDE SEQUENCE [LARGE SCALE GENOMIC DNA]</scope>
    <source>
        <strain evidence="12">cv. G1812</strain>
    </source>
</reference>
<evidence type="ECO:0000256" key="6">
    <source>
        <dbReference type="ARBA" id="ARBA00022741"/>
    </source>
</evidence>
<dbReference type="GO" id="GO:0030246">
    <property type="term" value="F:carbohydrate binding"/>
    <property type="evidence" value="ECO:0007669"/>
    <property type="project" value="UniProtKB-KW"/>
</dbReference>
<name>A0A8R7R751_TRIUA</name>
<organism evidence="12 13">
    <name type="scientific">Triticum urartu</name>
    <name type="common">Red wild einkorn</name>
    <name type="synonym">Crithodium urartu</name>
    <dbReference type="NCBI Taxonomy" id="4572"/>
    <lineage>
        <taxon>Eukaryota</taxon>
        <taxon>Viridiplantae</taxon>
        <taxon>Streptophyta</taxon>
        <taxon>Embryophyta</taxon>
        <taxon>Tracheophyta</taxon>
        <taxon>Spermatophyta</taxon>
        <taxon>Magnoliopsida</taxon>
        <taxon>Liliopsida</taxon>
        <taxon>Poales</taxon>
        <taxon>Poaceae</taxon>
        <taxon>BOP clade</taxon>
        <taxon>Pooideae</taxon>
        <taxon>Triticodae</taxon>
        <taxon>Triticeae</taxon>
        <taxon>Triticinae</taxon>
        <taxon>Triticum</taxon>
    </lineage>
</organism>
<dbReference type="GO" id="GO:0005524">
    <property type="term" value="F:ATP binding"/>
    <property type="evidence" value="ECO:0007669"/>
    <property type="project" value="UniProtKB-KW"/>
</dbReference>
<dbReference type="InterPro" id="IPR011009">
    <property type="entry name" value="Kinase-like_dom_sf"/>
</dbReference>
<dbReference type="InterPro" id="IPR000719">
    <property type="entry name" value="Prot_kinase_dom"/>
</dbReference>
<dbReference type="GO" id="GO:0004674">
    <property type="term" value="F:protein serine/threonine kinase activity"/>
    <property type="evidence" value="ECO:0007669"/>
    <property type="project" value="UniProtKB-KW"/>
</dbReference>
<dbReference type="InterPro" id="IPR008271">
    <property type="entry name" value="Ser/Thr_kinase_AS"/>
</dbReference>
<evidence type="ECO:0000256" key="8">
    <source>
        <dbReference type="ARBA" id="ARBA00022840"/>
    </source>
</evidence>
<reference evidence="13" key="1">
    <citation type="journal article" date="2013" name="Nature">
        <title>Draft genome of the wheat A-genome progenitor Triticum urartu.</title>
        <authorList>
            <person name="Ling H.Q."/>
            <person name="Zhao S."/>
            <person name="Liu D."/>
            <person name="Wang J."/>
            <person name="Sun H."/>
            <person name="Zhang C."/>
            <person name="Fan H."/>
            <person name="Li D."/>
            <person name="Dong L."/>
            <person name="Tao Y."/>
            <person name="Gao C."/>
            <person name="Wu H."/>
            <person name="Li Y."/>
            <person name="Cui Y."/>
            <person name="Guo X."/>
            <person name="Zheng S."/>
            <person name="Wang B."/>
            <person name="Yu K."/>
            <person name="Liang Q."/>
            <person name="Yang W."/>
            <person name="Lou X."/>
            <person name="Chen J."/>
            <person name="Feng M."/>
            <person name="Jian J."/>
            <person name="Zhang X."/>
            <person name="Luo G."/>
            <person name="Jiang Y."/>
            <person name="Liu J."/>
            <person name="Wang Z."/>
            <person name="Sha Y."/>
            <person name="Zhang B."/>
            <person name="Wu H."/>
            <person name="Tang D."/>
            <person name="Shen Q."/>
            <person name="Xue P."/>
            <person name="Zou S."/>
            <person name="Wang X."/>
            <person name="Liu X."/>
            <person name="Wang F."/>
            <person name="Yang Y."/>
            <person name="An X."/>
            <person name="Dong Z."/>
            <person name="Zhang K."/>
            <person name="Zhang X."/>
            <person name="Luo M.C."/>
            <person name="Dvorak J."/>
            <person name="Tong Y."/>
            <person name="Wang J."/>
            <person name="Yang H."/>
            <person name="Li Z."/>
            <person name="Wang D."/>
            <person name="Zhang A."/>
            <person name="Wang J."/>
        </authorList>
    </citation>
    <scope>NUCLEOTIDE SEQUENCE</scope>
    <source>
        <strain evidence="13">cv. G1812</strain>
    </source>
</reference>
<dbReference type="PANTHER" id="PTHR47976">
    <property type="entry name" value="G-TYPE LECTIN S-RECEPTOR-LIKE SERINE/THREONINE-PROTEIN KINASE SD2-5"/>
    <property type="match status" value="1"/>
</dbReference>
<dbReference type="AlphaFoldDB" id="A0A8R7R751"/>
<evidence type="ECO:0000256" key="1">
    <source>
        <dbReference type="ARBA" id="ARBA00012513"/>
    </source>
</evidence>
<dbReference type="InterPro" id="IPR051343">
    <property type="entry name" value="G-type_lectin_kinases/EP1-like"/>
</dbReference>
<dbReference type="PANTHER" id="PTHR47976:SF116">
    <property type="entry name" value="RECEPTOR-LIKE SERINE_THREONINE-PROTEIN KINASE"/>
    <property type="match status" value="1"/>
</dbReference>
<keyword evidence="8" id="KW-0067">ATP-binding</keyword>
<keyword evidence="3" id="KW-0808">Transferase</keyword>
<keyword evidence="7" id="KW-0418">Kinase</keyword>
<evidence type="ECO:0000256" key="9">
    <source>
        <dbReference type="ARBA" id="ARBA00047899"/>
    </source>
</evidence>
<sequence length="158" mass="17448">MLVYEYMARGSLDGYLFCVGACLSWRETYNIMVGVARGLTYLHDGCHECIIHCDIKPGNILLDEDLSPRIADFGMAKLVGRDFSCALTTMRGTVGYLAPEWISGHPPAARPTCIALEWCYSSSSRDDEIPRGTARWRLQGVRVVSRGPSSLCGPRGRS</sequence>
<evidence type="ECO:0000313" key="13">
    <source>
        <dbReference type="Proteomes" id="UP000015106"/>
    </source>
</evidence>
<keyword evidence="6" id="KW-0547">Nucleotide-binding</keyword>
<keyword evidence="2" id="KW-0723">Serine/threonine-protein kinase</keyword>
<dbReference type="SMART" id="SM00220">
    <property type="entry name" value="S_TKc"/>
    <property type="match status" value="1"/>
</dbReference>
<dbReference type="PROSITE" id="PS50011">
    <property type="entry name" value="PROTEIN_KINASE_DOM"/>
    <property type="match status" value="1"/>
</dbReference>
<dbReference type="SUPFAM" id="SSF56112">
    <property type="entry name" value="Protein kinase-like (PK-like)"/>
    <property type="match status" value="1"/>
</dbReference>
<feature type="domain" description="Protein kinase" evidence="11">
    <location>
        <begin position="1"/>
        <end position="158"/>
    </location>
</feature>
<evidence type="ECO:0000313" key="12">
    <source>
        <dbReference type="EnsemblPlants" id="TuG1812G0700004925.01.T01.cds305261"/>
    </source>
</evidence>
<keyword evidence="5" id="KW-0430">Lectin</keyword>
<reference evidence="12" key="3">
    <citation type="submission" date="2022-06" db="UniProtKB">
        <authorList>
            <consortium name="EnsemblPlants"/>
        </authorList>
    </citation>
    <scope>IDENTIFICATION</scope>
</reference>
<evidence type="ECO:0000256" key="5">
    <source>
        <dbReference type="ARBA" id="ARBA00022734"/>
    </source>
</evidence>
<dbReference type="Pfam" id="PF00069">
    <property type="entry name" value="Pkinase"/>
    <property type="match status" value="1"/>
</dbReference>